<gene>
    <name evidence="2" type="ORF">ENN90_15310</name>
</gene>
<dbReference type="Pfam" id="PF17415">
    <property type="entry name" value="NigD_C"/>
    <property type="match status" value="1"/>
</dbReference>
<dbReference type="InterPro" id="IPR038143">
    <property type="entry name" value="NigD-like_C_dom_sf"/>
</dbReference>
<name>A0A831LQ15_9BACT</name>
<dbReference type="Gene3D" id="2.40.50.500">
    <property type="entry name" value="NigD-like N-terminal OB domain"/>
    <property type="match status" value="1"/>
</dbReference>
<dbReference type="InterPro" id="IPR038179">
    <property type="entry name" value="NigD-like_N_sf"/>
</dbReference>
<dbReference type="PROSITE" id="PS51257">
    <property type="entry name" value="PROKAR_LIPOPROTEIN"/>
    <property type="match status" value="1"/>
</dbReference>
<dbReference type="Gene3D" id="2.60.40.2370">
    <property type="entry name" value="NigD-like, C-terminal beta sandwich domain"/>
    <property type="match status" value="1"/>
</dbReference>
<accession>A0A831LQ15</accession>
<feature type="domain" description="NigD-like C-terminal" evidence="1">
    <location>
        <begin position="121"/>
        <end position="229"/>
    </location>
</feature>
<dbReference type="EMBL" id="DSDK01000857">
    <property type="protein sequence ID" value="HDR52964.1"/>
    <property type="molecule type" value="Genomic_DNA"/>
</dbReference>
<dbReference type="Proteomes" id="UP000886047">
    <property type="component" value="Unassembled WGS sequence"/>
</dbReference>
<proteinExistence type="predicted"/>
<comment type="caution">
    <text evidence="2">The sequence shown here is derived from an EMBL/GenBank/DDBJ whole genome shotgun (WGS) entry which is preliminary data.</text>
</comment>
<protein>
    <recommendedName>
        <fullName evidence="1">NigD-like C-terminal domain-containing protein</fullName>
    </recommendedName>
</protein>
<sequence>MKKYVLIILLGVIFTVISCLDDDGYSLNDMWVGFGMVEQVNSDPMDYRIHMDNGDVLMPVASGYQLPWYYQGTNDPNSRLKTGDRILINYTVLADITGDDGNIDLYQVKVNSVKKILLKGILDITEENRDSIGSDPVIVRDCWQTDGLLNFEIKYWGRYEVHYINLVKEPGDLTGENQPVELELRHNANGDLEDIPYSAFVSFRLEEIQVAGLDSVRFRVTSTDYDGKEFEYEGVYRYHENN</sequence>
<organism evidence="2">
    <name type="scientific">Mariniphaga anaerophila</name>
    <dbReference type="NCBI Taxonomy" id="1484053"/>
    <lineage>
        <taxon>Bacteria</taxon>
        <taxon>Pseudomonadati</taxon>
        <taxon>Bacteroidota</taxon>
        <taxon>Bacteroidia</taxon>
        <taxon>Marinilabiliales</taxon>
        <taxon>Prolixibacteraceae</taxon>
        <taxon>Mariniphaga</taxon>
    </lineage>
</organism>
<dbReference type="InterPro" id="IPR035376">
    <property type="entry name" value="NigD_C"/>
</dbReference>
<evidence type="ECO:0000313" key="2">
    <source>
        <dbReference type="EMBL" id="HDR52964.1"/>
    </source>
</evidence>
<dbReference type="AlphaFoldDB" id="A0A831LQ15"/>
<evidence type="ECO:0000259" key="1">
    <source>
        <dbReference type="Pfam" id="PF17415"/>
    </source>
</evidence>
<reference evidence="2" key="1">
    <citation type="journal article" date="2020" name="mSystems">
        <title>Genome- and Community-Level Interaction Insights into Carbon Utilization and Element Cycling Functions of Hydrothermarchaeota in Hydrothermal Sediment.</title>
        <authorList>
            <person name="Zhou Z."/>
            <person name="Liu Y."/>
            <person name="Xu W."/>
            <person name="Pan J."/>
            <person name="Luo Z.H."/>
            <person name="Li M."/>
        </authorList>
    </citation>
    <scope>NUCLEOTIDE SEQUENCE [LARGE SCALE GENOMIC DNA]</scope>
    <source>
        <strain evidence="2">SpSt-1217</strain>
    </source>
</reference>